<dbReference type="InterPro" id="IPR012336">
    <property type="entry name" value="Thioredoxin-like_fold"/>
</dbReference>
<dbReference type="AlphaFoldDB" id="A0A5D4H8R0"/>
<evidence type="ECO:0000256" key="1">
    <source>
        <dbReference type="ARBA" id="ARBA00023284"/>
    </source>
</evidence>
<sequence>MNLVPLHKGRLYWAMAILLIGISCGSPRDGQSVQNGSVNSDKEIMASIPAKRLLNYWGGFNFKGRAQAMNPDDVEQKLVDFIALFPTVPDTIVQVAVHDMLKKASVEPTTFAYFLDRYSHYLYDPNSPMRNEGYYEHVLTYLAADEVLADEERSKYITLLELVRKNEVGTVATDFEYLAKDGKYRNMHAGAKPYKMLVFYDPTCTHCAAMMLDLAQTPAVHNCIVNGFLEIVSVSLHPDKDSWTGYQKRIPDNWINGWDEKGHIINDGLYNIRAYPTIFLLDEANRVLLKDAPLDVTLRYLVNLVNKPN</sequence>
<keyword evidence="5" id="KW-1185">Reference proteome</keyword>
<comment type="caution">
    <text evidence="4">The sequence shown here is derived from an EMBL/GenBank/DDBJ whole genome shotgun (WGS) entry which is preliminary data.</text>
</comment>
<gene>
    <name evidence="4" type="ORF">FXV77_07325</name>
</gene>
<feature type="domain" description="Thioredoxin-like fold" evidence="2">
    <location>
        <begin position="196"/>
        <end position="287"/>
    </location>
</feature>
<dbReference type="EMBL" id="VTAV01000003">
    <property type="protein sequence ID" value="TYR36977.1"/>
    <property type="molecule type" value="Genomic_DNA"/>
</dbReference>
<name>A0A5D4H8R0_9SPHI</name>
<organism evidence="4 5">
    <name type="scientific">Sphingobacterium phlebotomi</name>
    <dbReference type="NCBI Taxonomy" id="2605433"/>
    <lineage>
        <taxon>Bacteria</taxon>
        <taxon>Pseudomonadati</taxon>
        <taxon>Bacteroidota</taxon>
        <taxon>Sphingobacteriia</taxon>
        <taxon>Sphingobacteriales</taxon>
        <taxon>Sphingobacteriaceae</taxon>
        <taxon>Sphingobacterium</taxon>
    </lineage>
</organism>
<proteinExistence type="predicted"/>
<dbReference type="PROSITE" id="PS00194">
    <property type="entry name" value="THIOREDOXIN_1"/>
    <property type="match status" value="1"/>
</dbReference>
<dbReference type="InterPro" id="IPR036249">
    <property type="entry name" value="Thioredoxin-like_sf"/>
</dbReference>
<dbReference type="RefSeq" id="WP_148918564.1">
    <property type="nucleotide sequence ID" value="NZ_VTAV01000003.1"/>
</dbReference>
<dbReference type="Proteomes" id="UP000322362">
    <property type="component" value="Unassembled WGS sequence"/>
</dbReference>
<reference evidence="4 5" key="1">
    <citation type="submission" date="2019-08" db="EMBL/GenBank/DDBJ databases">
        <title>Phlebobacter frassis gen. nov. sp. nov., a new member of family Sphingobacteriaceae isolated from sand fly rearing media.</title>
        <authorList>
            <person name="Kakumanu M.L."/>
            <person name="Marayati B.F."/>
            <person name="Wada-Katsumata A."/>
            <person name="Wasserberg G."/>
            <person name="Schal C."/>
            <person name="Apperson C.S."/>
            <person name="Ponnusamy L."/>
        </authorList>
    </citation>
    <scope>NUCLEOTIDE SEQUENCE [LARGE SCALE GENOMIC DNA]</scope>
    <source>
        <strain evidence="4 5">SSI9</strain>
    </source>
</reference>
<dbReference type="Pfam" id="PF17127">
    <property type="entry name" value="DUF5106"/>
    <property type="match status" value="1"/>
</dbReference>
<feature type="domain" description="DUF5106" evidence="3">
    <location>
        <begin position="56"/>
        <end position="166"/>
    </location>
</feature>
<dbReference type="InterPro" id="IPR017937">
    <property type="entry name" value="Thioredoxin_CS"/>
</dbReference>
<dbReference type="SUPFAM" id="SSF52833">
    <property type="entry name" value="Thioredoxin-like"/>
    <property type="match status" value="1"/>
</dbReference>
<evidence type="ECO:0000259" key="2">
    <source>
        <dbReference type="Pfam" id="PF13905"/>
    </source>
</evidence>
<accession>A0A5D4H8R0</accession>
<evidence type="ECO:0000313" key="5">
    <source>
        <dbReference type="Proteomes" id="UP000322362"/>
    </source>
</evidence>
<dbReference type="InterPro" id="IPR033395">
    <property type="entry name" value="DUF5106"/>
</dbReference>
<dbReference type="Pfam" id="PF13905">
    <property type="entry name" value="Thioredoxin_8"/>
    <property type="match status" value="1"/>
</dbReference>
<dbReference type="Gene3D" id="3.40.30.10">
    <property type="entry name" value="Glutaredoxin"/>
    <property type="match status" value="1"/>
</dbReference>
<keyword evidence="1" id="KW-0676">Redox-active center</keyword>
<protein>
    <submittedName>
        <fullName evidence="4">DUF5106 domain-containing protein</fullName>
    </submittedName>
</protein>
<evidence type="ECO:0000313" key="4">
    <source>
        <dbReference type="EMBL" id="TYR36977.1"/>
    </source>
</evidence>
<evidence type="ECO:0000259" key="3">
    <source>
        <dbReference type="Pfam" id="PF17127"/>
    </source>
</evidence>